<name>A0ABN1UPW4_9ACTN</name>
<evidence type="ECO:0000256" key="1">
    <source>
        <dbReference type="SAM" id="Phobius"/>
    </source>
</evidence>
<gene>
    <name evidence="2" type="ORF">GCM10009654_13920</name>
</gene>
<feature type="transmembrane region" description="Helical" evidence="1">
    <location>
        <begin position="41"/>
        <end position="59"/>
    </location>
</feature>
<keyword evidence="3" id="KW-1185">Reference proteome</keyword>
<accession>A0ABN1UPW4</accession>
<dbReference type="EMBL" id="BAAAKV010000009">
    <property type="protein sequence ID" value="GAA1158972.1"/>
    <property type="molecule type" value="Genomic_DNA"/>
</dbReference>
<protein>
    <submittedName>
        <fullName evidence="2">Uncharacterized protein</fullName>
    </submittedName>
</protein>
<evidence type="ECO:0000313" key="2">
    <source>
        <dbReference type="EMBL" id="GAA1158972.1"/>
    </source>
</evidence>
<proteinExistence type="predicted"/>
<keyword evidence="1" id="KW-0472">Membrane</keyword>
<organism evidence="2 3">
    <name type="scientific">Streptomyces hebeiensis</name>
    <dbReference type="NCBI Taxonomy" id="229486"/>
    <lineage>
        <taxon>Bacteria</taxon>
        <taxon>Bacillati</taxon>
        <taxon>Actinomycetota</taxon>
        <taxon>Actinomycetes</taxon>
        <taxon>Kitasatosporales</taxon>
        <taxon>Streptomycetaceae</taxon>
        <taxon>Streptomyces</taxon>
    </lineage>
</organism>
<comment type="caution">
    <text evidence="2">The sequence shown here is derived from an EMBL/GenBank/DDBJ whole genome shotgun (WGS) entry which is preliminary data.</text>
</comment>
<keyword evidence="1" id="KW-1133">Transmembrane helix</keyword>
<evidence type="ECO:0000313" key="3">
    <source>
        <dbReference type="Proteomes" id="UP001501371"/>
    </source>
</evidence>
<keyword evidence="1" id="KW-0812">Transmembrane</keyword>
<reference evidence="2 3" key="1">
    <citation type="journal article" date="2019" name="Int. J. Syst. Evol. Microbiol.">
        <title>The Global Catalogue of Microorganisms (GCM) 10K type strain sequencing project: providing services to taxonomists for standard genome sequencing and annotation.</title>
        <authorList>
            <consortium name="The Broad Institute Genomics Platform"/>
            <consortium name="The Broad Institute Genome Sequencing Center for Infectious Disease"/>
            <person name="Wu L."/>
            <person name="Ma J."/>
        </authorList>
    </citation>
    <scope>NUCLEOTIDE SEQUENCE [LARGE SCALE GENOMIC DNA]</scope>
    <source>
        <strain evidence="2 3">JCM 12696</strain>
    </source>
</reference>
<sequence length="65" mass="7035">MGLAVSRAPRLALCLVLVEGRTVRGRRVVRRALTPEPLAGVLLIAAFSAVAAVVVGHVYDCRRRR</sequence>
<dbReference type="Proteomes" id="UP001501371">
    <property type="component" value="Unassembled WGS sequence"/>
</dbReference>